<dbReference type="EMBL" id="RCMV01001874">
    <property type="protein sequence ID" value="KAG3206042.1"/>
    <property type="molecule type" value="Genomic_DNA"/>
</dbReference>
<organism evidence="2 4">
    <name type="scientific">Phytophthora cactorum</name>
    <dbReference type="NCBI Taxonomy" id="29920"/>
    <lineage>
        <taxon>Eukaryota</taxon>
        <taxon>Sar</taxon>
        <taxon>Stramenopiles</taxon>
        <taxon>Oomycota</taxon>
        <taxon>Peronosporomycetes</taxon>
        <taxon>Peronosporales</taxon>
        <taxon>Peronosporaceae</taxon>
        <taxon>Phytophthora</taxon>
    </lineage>
</organism>
<evidence type="ECO:0000313" key="3">
    <source>
        <dbReference type="EMBL" id="KAG3206042.1"/>
    </source>
</evidence>
<comment type="caution">
    <text evidence="2">The sequence shown here is derived from an EMBL/GenBank/DDBJ whole genome shotgun (WGS) entry which is preliminary data.</text>
</comment>
<accession>A0A8T1K7N6</accession>
<dbReference type="Proteomes" id="UP000736787">
    <property type="component" value="Unassembled WGS sequence"/>
</dbReference>
<dbReference type="EMBL" id="RCMK01002205">
    <property type="protein sequence ID" value="KAG2883606.1"/>
    <property type="molecule type" value="Genomic_DNA"/>
</dbReference>
<dbReference type="AlphaFoldDB" id="A0A8T1K7N6"/>
<dbReference type="EMBL" id="RCMI01002086">
    <property type="protein sequence ID" value="KAG2878846.1"/>
    <property type="molecule type" value="Genomic_DNA"/>
</dbReference>
<name>A0A8T1K7N6_9STRA</name>
<gene>
    <name evidence="1" type="ORF">PC115_g22958</name>
    <name evidence="2" type="ORF">PC117_g25988</name>
    <name evidence="3" type="ORF">PC129_g21900</name>
</gene>
<proteinExistence type="predicted"/>
<evidence type="ECO:0000313" key="2">
    <source>
        <dbReference type="EMBL" id="KAG2883606.1"/>
    </source>
</evidence>
<sequence length="43" mass="4515">MQGHRVAFNTVLLASASSSTCECDLGLRERLVVNEAPPQAGEG</sequence>
<dbReference type="Proteomes" id="UP000760860">
    <property type="component" value="Unassembled WGS sequence"/>
</dbReference>
<evidence type="ECO:0000313" key="4">
    <source>
        <dbReference type="Proteomes" id="UP000736787"/>
    </source>
</evidence>
<evidence type="ECO:0000313" key="1">
    <source>
        <dbReference type="EMBL" id="KAG2878846.1"/>
    </source>
</evidence>
<reference evidence="2" key="1">
    <citation type="submission" date="2018-10" db="EMBL/GenBank/DDBJ databases">
        <title>Effector identification in a new, highly contiguous assembly of the strawberry crown rot pathogen Phytophthora cactorum.</title>
        <authorList>
            <person name="Armitage A.D."/>
            <person name="Nellist C.F."/>
            <person name="Bates H."/>
            <person name="Vickerstaff R.J."/>
            <person name="Harrison R.J."/>
        </authorList>
    </citation>
    <scope>NUCLEOTIDE SEQUENCE</scope>
    <source>
        <strain evidence="1">4032</strain>
        <strain evidence="2">4040</strain>
        <strain evidence="3">P421</strain>
    </source>
</reference>
<dbReference type="Proteomes" id="UP000774804">
    <property type="component" value="Unassembled WGS sequence"/>
</dbReference>
<protein>
    <submittedName>
        <fullName evidence="2">Uncharacterized protein</fullName>
    </submittedName>
</protein>